<evidence type="ECO:0000313" key="2">
    <source>
        <dbReference type="WBParaSite" id="nRc.2.0.1.t10104-RA"/>
    </source>
</evidence>
<accession>A0A915I7H4</accession>
<dbReference type="Proteomes" id="UP000887565">
    <property type="component" value="Unplaced"/>
</dbReference>
<reference evidence="2" key="1">
    <citation type="submission" date="2022-11" db="UniProtKB">
        <authorList>
            <consortium name="WormBaseParasite"/>
        </authorList>
    </citation>
    <scope>IDENTIFICATION</scope>
</reference>
<protein>
    <submittedName>
        <fullName evidence="2">Uncharacterized protein</fullName>
    </submittedName>
</protein>
<dbReference type="WBParaSite" id="nRc.2.0.1.t10104-RA">
    <property type="protein sequence ID" value="nRc.2.0.1.t10104-RA"/>
    <property type="gene ID" value="nRc.2.0.1.g10104"/>
</dbReference>
<organism evidence="1 2">
    <name type="scientific">Romanomermis culicivorax</name>
    <name type="common">Nematode worm</name>
    <dbReference type="NCBI Taxonomy" id="13658"/>
    <lineage>
        <taxon>Eukaryota</taxon>
        <taxon>Metazoa</taxon>
        <taxon>Ecdysozoa</taxon>
        <taxon>Nematoda</taxon>
        <taxon>Enoplea</taxon>
        <taxon>Dorylaimia</taxon>
        <taxon>Mermithida</taxon>
        <taxon>Mermithoidea</taxon>
        <taxon>Mermithidae</taxon>
        <taxon>Romanomermis</taxon>
    </lineage>
</organism>
<name>A0A915I7H4_ROMCU</name>
<proteinExistence type="predicted"/>
<sequence length="86" mass="9404">MHFGLLTLDGNVANILLISVWLRAETKNDPFANVTALIFWVNGATEKLAYTAKQPNLNPLMLNSGLQIDAGGISDDETIEPRLLSH</sequence>
<keyword evidence="1" id="KW-1185">Reference proteome</keyword>
<dbReference type="AlphaFoldDB" id="A0A915I7H4"/>
<evidence type="ECO:0000313" key="1">
    <source>
        <dbReference type="Proteomes" id="UP000887565"/>
    </source>
</evidence>